<dbReference type="PANTHER" id="PTHR35007">
    <property type="entry name" value="INTEGRAL MEMBRANE PROTEIN-RELATED"/>
    <property type="match status" value="1"/>
</dbReference>
<evidence type="ECO:0000256" key="6">
    <source>
        <dbReference type="SAM" id="MobiDB-lite"/>
    </source>
</evidence>
<keyword evidence="4 7" id="KW-1133">Transmembrane helix</keyword>
<protein>
    <recommendedName>
        <fullName evidence="8">Type II secretion system protein GspF domain-containing protein</fullName>
    </recommendedName>
</protein>
<comment type="subcellular location">
    <subcellularLocation>
        <location evidence="1">Cell membrane</location>
        <topology evidence="1">Multi-pass membrane protein</topology>
    </subcellularLocation>
</comment>
<evidence type="ECO:0000256" key="4">
    <source>
        <dbReference type="ARBA" id="ARBA00022989"/>
    </source>
</evidence>
<name>A0ABS1SDM0_9MICO</name>
<dbReference type="InterPro" id="IPR018076">
    <property type="entry name" value="T2SS_GspF_dom"/>
</dbReference>
<feature type="transmembrane region" description="Helical" evidence="7">
    <location>
        <begin position="306"/>
        <end position="335"/>
    </location>
</feature>
<evidence type="ECO:0000256" key="1">
    <source>
        <dbReference type="ARBA" id="ARBA00004651"/>
    </source>
</evidence>
<comment type="caution">
    <text evidence="9">The sequence shown here is derived from an EMBL/GenBank/DDBJ whole genome shotgun (WGS) entry which is preliminary data.</text>
</comment>
<accession>A0ABS1SDM0</accession>
<sequence length="338" mass="34893">MAGAVTSETAAAGELAVRAAALLRGGVTAERAITVLAEESPTRGATHLRAPGTDDRAPPAHTRPRQGRREKSRARAAAETAALPRVAARVSAGLQIPEALAAEDHPPWRVLAVAWRLAAQSGAPLAPALDRIGGALHALERLSERRAVLLSGPRATVRLVAALPVGTFGLGALLGFDPFAMLFTGPGAVLGLAGVLLLWTGVAWAGALRRRVERADRVDGIEYELLWIATGGGVAPAGARVRVVDAVDSFGASWVPLQRFRDDAPLSRTVVTATATGVALRPLLLEEADGARARSHTAQEQAAERLAVVVLVPLGLCVLPAFIALGVAPVVLAMVGGV</sequence>
<evidence type="ECO:0000256" key="3">
    <source>
        <dbReference type="ARBA" id="ARBA00022692"/>
    </source>
</evidence>
<feature type="domain" description="Type II secretion system protein GspF" evidence="8">
    <location>
        <begin position="83"/>
        <end position="169"/>
    </location>
</feature>
<dbReference type="PANTHER" id="PTHR35007:SF4">
    <property type="entry name" value="CONSERVED TRANSMEMBRANE PROTEIN-RELATED"/>
    <property type="match status" value="1"/>
</dbReference>
<proteinExistence type="predicted"/>
<feature type="compositionally biased region" description="Basic residues" evidence="6">
    <location>
        <begin position="62"/>
        <end position="74"/>
    </location>
</feature>
<keyword evidence="2" id="KW-1003">Cell membrane</keyword>
<keyword evidence="3 7" id="KW-0812">Transmembrane</keyword>
<dbReference type="Proteomes" id="UP001645859">
    <property type="component" value="Unassembled WGS sequence"/>
</dbReference>
<evidence type="ECO:0000313" key="10">
    <source>
        <dbReference type="Proteomes" id="UP001645859"/>
    </source>
</evidence>
<gene>
    <name evidence="9" type="ORF">D3230_04875</name>
</gene>
<feature type="transmembrane region" description="Helical" evidence="7">
    <location>
        <begin position="155"/>
        <end position="176"/>
    </location>
</feature>
<evidence type="ECO:0000256" key="2">
    <source>
        <dbReference type="ARBA" id="ARBA00022475"/>
    </source>
</evidence>
<feature type="region of interest" description="Disordered" evidence="6">
    <location>
        <begin position="40"/>
        <end position="80"/>
    </location>
</feature>
<keyword evidence="5 7" id="KW-0472">Membrane</keyword>
<keyword evidence="10" id="KW-1185">Reference proteome</keyword>
<evidence type="ECO:0000256" key="7">
    <source>
        <dbReference type="SAM" id="Phobius"/>
    </source>
</evidence>
<dbReference type="Pfam" id="PF00482">
    <property type="entry name" value="T2SSF"/>
    <property type="match status" value="1"/>
</dbReference>
<reference evidence="9 10" key="1">
    <citation type="submission" date="2018-09" db="EMBL/GenBank/DDBJ databases">
        <title>Comparative genomics of Leucobacter spp.</title>
        <authorList>
            <person name="Reis A.C."/>
            <person name="Kolvenbach B.A."/>
            <person name="Corvini P.F.X."/>
            <person name="Nunes O.C."/>
        </authorList>
    </citation>
    <scope>NUCLEOTIDE SEQUENCE [LARGE SCALE GENOMIC DNA]</scope>
    <source>
        <strain evidence="9 10">TAN 31504</strain>
    </source>
</reference>
<dbReference type="EMBL" id="QYAC01000002">
    <property type="protein sequence ID" value="MBL3678630.1"/>
    <property type="molecule type" value="Genomic_DNA"/>
</dbReference>
<feature type="transmembrane region" description="Helical" evidence="7">
    <location>
        <begin position="188"/>
        <end position="208"/>
    </location>
</feature>
<evidence type="ECO:0000259" key="8">
    <source>
        <dbReference type="Pfam" id="PF00482"/>
    </source>
</evidence>
<organism evidence="9 10">
    <name type="scientific">Leucobacter chromiireducens subsp. solipictus</name>
    <dbReference type="NCBI Taxonomy" id="398235"/>
    <lineage>
        <taxon>Bacteria</taxon>
        <taxon>Bacillati</taxon>
        <taxon>Actinomycetota</taxon>
        <taxon>Actinomycetes</taxon>
        <taxon>Micrococcales</taxon>
        <taxon>Microbacteriaceae</taxon>
        <taxon>Leucobacter</taxon>
    </lineage>
</organism>
<evidence type="ECO:0000256" key="5">
    <source>
        <dbReference type="ARBA" id="ARBA00023136"/>
    </source>
</evidence>
<evidence type="ECO:0000313" key="9">
    <source>
        <dbReference type="EMBL" id="MBL3678630.1"/>
    </source>
</evidence>